<sequence length="199" mass="21718">MASHNPTINTTLSLQPSIHTEQLAPLHQTSNTTWGILKTSVEEVLELVPTPPHVPSYMDELIALCLMAVLWGKILPIALIIAKTKFDWKHVKGQVEYIDLGNGKRLKSSKDKGKAVVTEVDPLNHDAEATPAILEGVHMAELRASRLLGGPPTLPYELFSNNTHTIVFSSTTLLATQPLSPTSPLERIPSPIHEEEGSS</sequence>
<reference evidence="3" key="1">
    <citation type="submission" date="2022-04" db="EMBL/GenBank/DDBJ databases">
        <title>Carnegiea gigantea Genome sequencing and assembly v2.</title>
        <authorList>
            <person name="Copetti D."/>
            <person name="Sanderson M.J."/>
            <person name="Burquez A."/>
            <person name="Wojciechowski M.F."/>
        </authorList>
    </citation>
    <scope>NUCLEOTIDE SEQUENCE</scope>
    <source>
        <strain evidence="3">SGP5-SGP5p</strain>
        <tissue evidence="3">Aerial part</tissue>
    </source>
</reference>
<protein>
    <submittedName>
        <fullName evidence="3">Uncharacterized protein</fullName>
    </submittedName>
</protein>
<gene>
    <name evidence="3" type="ORF">Cgig2_021701</name>
</gene>
<evidence type="ECO:0000313" key="4">
    <source>
        <dbReference type="Proteomes" id="UP001153076"/>
    </source>
</evidence>
<feature type="region of interest" description="Disordered" evidence="1">
    <location>
        <begin position="178"/>
        <end position="199"/>
    </location>
</feature>
<accession>A0A9Q1KV83</accession>
<evidence type="ECO:0000313" key="3">
    <source>
        <dbReference type="EMBL" id="KAJ8449237.1"/>
    </source>
</evidence>
<keyword evidence="2" id="KW-1133">Transmembrane helix</keyword>
<feature type="transmembrane region" description="Helical" evidence="2">
    <location>
        <begin position="61"/>
        <end position="82"/>
    </location>
</feature>
<evidence type="ECO:0000256" key="2">
    <source>
        <dbReference type="SAM" id="Phobius"/>
    </source>
</evidence>
<dbReference type="Proteomes" id="UP001153076">
    <property type="component" value="Unassembled WGS sequence"/>
</dbReference>
<dbReference type="OrthoDB" id="1939300at2759"/>
<keyword evidence="4" id="KW-1185">Reference proteome</keyword>
<organism evidence="3 4">
    <name type="scientific">Carnegiea gigantea</name>
    <dbReference type="NCBI Taxonomy" id="171969"/>
    <lineage>
        <taxon>Eukaryota</taxon>
        <taxon>Viridiplantae</taxon>
        <taxon>Streptophyta</taxon>
        <taxon>Embryophyta</taxon>
        <taxon>Tracheophyta</taxon>
        <taxon>Spermatophyta</taxon>
        <taxon>Magnoliopsida</taxon>
        <taxon>eudicotyledons</taxon>
        <taxon>Gunneridae</taxon>
        <taxon>Pentapetalae</taxon>
        <taxon>Caryophyllales</taxon>
        <taxon>Cactineae</taxon>
        <taxon>Cactaceae</taxon>
        <taxon>Cactoideae</taxon>
        <taxon>Echinocereeae</taxon>
        <taxon>Carnegiea</taxon>
    </lineage>
</organism>
<proteinExistence type="predicted"/>
<evidence type="ECO:0000256" key="1">
    <source>
        <dbReference type="SAM" id="MobiDB-lite"/>
    </source>
</evidence>
<comment type="caution">
    <text evidence="3">The sequence shown here is derived from an EMBL/GenBank/DDBJ whole genome shotgun (WGS) entry which is preliminary data.</text>
</comment>
<keyword evidence="2" id="KW-0472">Membrane</keyword>
<dbReference type="AlphaFoldDB" id="A0A9Q1KV83"/>
<dbReference type="EMBL" id="JAKOGI010000023">
    <property type="protein sequence ID" value="KAJ8449237.1"/>
    <property type="molecule type" value="Genomic_DNA"/>
</dbReference>
<keyword evidence="2" id="KW-0812">Transmembrane</keyword>
<name>A0A9Q1KV83_9CARY</name>